<name>A0A098G1V3_9GAMM</name>
<feature type="compositionally biased region" description="Polar residues" evidence="2">
    <location>
        <begin position="1"/>
        <end position="24"/>
    </location>
</feature>
<evidence type="ECO:0000313" key="4">
    <source>
        <dbReference type="EMBL" id="CEG56457.1"/>
    </source>
</evidence>
<protein>
    <recommendedName>
        <fullName evidence="3">LidA long coiled-coil domain-containing protein</fullName>
    </recommendedName>
</protein>
<dbReference type="HOGENOM" id="CLU_434002_0_0_6"/>
<feature type="coiled-coil region" evidence="1">
    <location>
        <begin position="199"/>
        <end position="240"/>
    </location>
</feature>
<evidence type="ECO:0000313" key="5">
    <source>
        <dbReference type="Proteomes" id="UP000032430"/>
    </source>
</evidence>
<dbReference type="AlphaFoldDB" id="A0A098G1V3"/>
<dbReference type="STRING" id="1212491.LFA_1018"/>
<reference evidence="5" key="1">
    <citation type="submission" date="2014-09" db="EMBL/GenBank/DDBJ databases">
        <authorList>
            <person name="Gomez-Valero L."/>
        </authorList>
    </citation>
    <scope>NUCLEOTIDE SEQUENCE [LARGE SCALE GENOMIC DNA]</scope>
    <source>
        <strain evidence="5">ATCC700992</strain>
    </source>
</reference>
<dbReference type="RefSeq" id="WP_045095117.1">
    <property type="nucleotide sequence ID" value="NZ_LN614827.1"/>
</dbReference>
<feature type="domain" description="LidA long coiled-coil" evidence="3">
    <location>
        <begin position="275"/>
        <end position="466"/>
    </location>
</feature>
<feature type="region of interest" description="Disordered" evidence="2">
    <location>
        <begin position="62"/>
        <end position="91"/>
    </location>
</feature>
<keyword evidence="1" id="KW-0175">Coiled coil</keyword>
<gene>
    <name evidence="4" type="ORF">LFA_1018</name>
</gene>
<feature type="compositionally biased region" description="Low complexity" evidence="2">
    <location>
        <begin position="488"/>
        <end position="515"/>
    </location>
</feature>
<dbReference type="Gene3D" id="3.30.450.390">
    <property type="match status" value="2"/>
</dbReference>
<feature type="compositionally biased region" description="Basic and acidic residues" evidence="2">
    <location>
        <begin position="28"/>
        <end position="44"/>
    </location>
</feature>
<evidence type="ECO:0000256" key="2">
    <source>
        <dbReference type="SAM" id="MobiDB-lite"/>
    </source>
</evidence>
<dbReference type="InterPro" id="IPR041463">
    <property type="entry name" value="LidA_long_CC"/>
</dbReference>
<dbReference type="EMBL" id="LN614827">
    <property type="protein sequence ID" value="CEG56457.1"/>
    <property type="molecule type" value="Genomic_DNA"/>
</dbReference>
<keyword evidence="5" id="KW-1185">Reference proteome</keyword>
<organism evidence="4 5">
    <name type="scientific">Legionella fallonii LLAP-10</name>
    <dbReference type="NCBI Taxonomy" id="1212491"/>
    <lineage>
        <taxon>Bacteria</taxon>
        <taxon>Pseudomonadati</taxon>
        <taxon>Pseudomonadota</taxon>
        <taxon>Gammaproteobacteria</taxon>
        <taxon>Legionellales</taxon>
        <taxon>Legionellaceae</taxon>
        <taxon>Legionella</taxon>
    </lineage>
</organism>
<accession>A0A098G1V3</accession>
<sequence>MANKESSTELTSLRKSAVSLSDNAQKIADPKKAQHEKEMKTKSPLDKWADLIYKNIDKEVKAEKSATPKDLPSTKGELSSTPKEQSPTITLSRFGIKSPKDVAIFLRSPAGDSLISEIGMKMAEERSLEEYHQLELREQQMLMKRMQAAFFHWYLEKKAHAHDKQKEIVLEQNKKAIKDSAKTSTPPAAATKASNVAQRAGLMQSINDYEQALQNNKEKEKALIKEREGLDEKLDKLNAEGELITFKYNVYDAQLADFESVLGEFEKLIDTDPKAAHAHIQPHLDNIRNKMDEYLLHVEDLIKDNQDEEASILMKMHTALGLKIASHHDMVAVKNKDKYYVGADGKEVDSFKEAHYVLNTHKNTNDEALKAIAPELRRERIHKDENKNYYLLKPGQTWDSIKDNIAEKAEAHKRFKHREPELMIVKNLVHHNKKLETEVHKEQVEDVQGQIKTNEKEKQLANNQKNIIESSLARDKQMLQQLDSTDANTLNTTSPTLTPRPTVTGGPSAPQPSKASAAHVYKEKIDLVKQMSKVTPEQLLNLADQAPGVQRVPARNFLMSEIERRNLPRTAPIPYQTMQFLLKNLERFGVDATKPSVTNIKNPTEIRKETEQVQEARTAPTPFSIKPPGF</sequence>
<feature type="compositionally biased region" description="Polar residues" evidence="2">
    <location>
        <begin position="76"/>
        <end position="91"/>
    </location>
</feature>
<evidence type="ECO:0000256" key="1">
    <source>
        <dbReference type="SAM" id="Coils"/>
    </source>
</evidence>
<proteinExistence type="predicted"/>
<evidence type="ECO:0000259" key="3">
    <source>
        <dbReference type="Pfam" id="PF18641"/>
    </source>
</evidence>
<dbReference type="Proteomes" id="UP000032430">
    <property type="component" value="Chromosome I"/>
</dbReference>
<feature type="region of interest" description="Disordered" evidence="2">
    <location>
        <begin position="1"/>
        <end position="44"/>
    </location>
</feature>
<feature type="region of interest" description="Disordered" evidence="2">
    <location>
        <begin position="485"/>
        <end position="515"/>
    </location>
</feature>
<dbReference type="OrthoDB" id="5653092at2"/>
<feature type="region of interest" description="Disordered" evidence="2">
    <location>
        <begin position="608"/>
        <end position="630"/>
    </location>
</feature>
<dbReference type="Pfam" id="PF18641">
    <property type="entry name" value="LidA_Long_CC"/>
    <property type="match status" value="1"/>
</dbReference>
<dbReference type="KEGG" id="lfa:LFA_1018"/>